<feature type="region of interest" description="Disordered" evidence="1">
    <location>
        <begin position="1"/>
        <end position="73"/>
    </location>
</feature>
<feature type="compositionally biased region" description="Low complexity" evidence="1">
    <location>
        <begin position="57"/>
        <end position="73"/>
    </location>
</feature>
<protein>
    <submittedName>
        <fullName evidence="2">Uncharacterized protein</fullName>
    </submittedName>
</protein>
<dbReference type="EMBL" id="JAACXV010014584">
    <property type="protein sequence ID" value="KAF7265677.1"/>
    <property type="molecule type" value="Genomic_DNA"/>
</dbReference>
<comment type="caution">
    <text evidence="2">The sequence shown here is derived from an EMBL/GenBank/DDBJ whole genome shotgun (WGS) entry which is preliminary data.</text>
</comment>
<dbReference type="AlphaFoldDB" id="A0A834I2C8"/>
<evidence type="ECO:0000313" key="3">
    <source>
        <dbReference type="Proteomes" id="UP000625711"/>
    </source>
</evidence>
<accession>A0A834I2C8</accession>
<feature type="compositionally biased region" description="Basic and acidic residues" evidence="1">
    <location>
        <begin position="1"/>
        <end position="11"/>
    </location>
</feature>
<sequence>MITEDCERSGYPKENATSRPPADRVPSAGAETGSRSSSGSGGGSSNILPGHDAACDIHQPLIPQRLPIIIPPN</sequence>
<name>A0A834I2C8_RHYFE</name>
<proteinExistence type="predicted"/>
<gene>
    <name evidence="2" type="ORF">GWI33_020761</name>
</gene>
<reference evidence="2" key="1">
    <citation type="submission" date="2020-08" db="EMBL/GenBank/DDBJ databases">
        <title>Genome sequencing and assembly of the red palm weevil Rhynchophorus ferrugineus.</title>
        <authorList>
            <person name="Dias G.B."/>
            <person name="Bergman C.M."/>
            <person name="Manee M."/>
        </authorList>
    </citation>
    <scope>NUCLEOTIDE SEQUENCE</scope>
    <source>
        <strain evidence="2">AA-2017</strain>
        <tissue evidence="2">Whole larva</tissue>
    </source>
</reference>
<dbReference type="Proteomes" id="UP000625711">
    <property type="component" value="Unassembled WGS sequence"/>
</dbReference>
<organism evidence="2 3">
    <name type="scientific">Rhynchophorus ferrugineus</name>
    <name type="common">Red palm weevil</name>
    <name type="synonym">Curculio ferrugineus</name>
    <dbReference type="NCBI Taxonomy" id="354439"/>
    <lineage>
        <taxon>Eukaryota</taxon>
        <taxon>Metazoa</taxon>
        <taxon>Ecdysozoa</taxon>
        <taxon>Arthropoda</taxon>
        <taxon>Hexapoda</taxon>
        <taxon>Insecta</taxon>
        <taxon>Pterygota</taxon>
        <taxon>Neoptera</taxon>
        <taxon>Endopterygota</taxon>
        <taxon>Coleoptera</taxon>
        <taxon>Polyphaga</taxon>
        <taxon>Cucujiformia</taxon>
        <taxon>Curculionidae</taxon>
        <taxon>Dryophthorinae</taxon>
        <taxon>Rhynchophorus</taxon>
    </lineage>
</organism>
<keyword evidence="3" id="KW-1185">Reference proteome</keyword>
<evidence type="ECO:0000256" key="1">
    <source>
        <dbReference type="SAM" id="MobiDB-lite"/>
    </source>
</evidence>
<evidence type="ECO:0000313" key="2">
    <source>
        <dbReference type="EMBL" id="KAF7265677.1"/>
    </source>
</evidence>